<name>A0A9X2G2X8_9MICO</name>
<dbReference type="RefSeq" id="WP_253834663.1">
    <property type="nucleotide sequence ID" value="NZ_JAMTCS010000004.1"/>
</dbReference>
<feature type="transmembrane region" description="Helical" evidence="1">
    <location>
        <begin position="21"/>
        <end position="46"/>
    </location>
</feature>
<comment type="caution">
    <text evidence="2">The sequence shown here is derived from an EMBL/GenBank/DDBJ whole genome shotgun (WGS) entry which is preliminary data.</text>
</comment>
<dbReference type="EMBL" id="JAMTCS010000004">
    <property type="protein sequence ID" value="MCP2264372.1"/>
    <property type="molecule type" value="Genomic_DNA"/>
</dbReference>
<sequence length="410" mass="45316">MLGSEGAREASVRLRFRGYTGGGYLASVVWMLLLIFGGIGIAFGVWSQDRYDVAHDLYQSGAQAEAHDAQVYHRTCKGCHSRLRAVVEYPDGPRTLSDLPTIIVDTDGLPADRWVTAPPPYDGAFTVYYDRDDPTDPDSIMSLQDVEDQVYQDGPFGTWVGLGVMLTLPLVLTRPAVRSTIDAHRRFHAARHAVDSRLDLLHGSFEDDRELDGLLRTAAEQATDRSRSTVRRERVLDLVMATGVVLLAVSALLWATGGREAAIAYHLRDVGVETKAFDALVTIDTRDGRTVSTKMFAEVRDTKDPTEYHDVEVVVPVRYIEEQLEPGWYTNVEPYRDGFVVLQDTGHPGWVVPLGDLDHLARPGAIVVASAAGLAGLALCVGVLAWPLRRRRTEPGLIFQVDRPVRFPRG</sequence>
<reference evidence="2" key="1">
    <citation type="submission" date="2022-06" db="EMBL/GenBank/DDBJ databases">
        <title>Genomic Encyclopedia of Archaeal and Bacterial Type Strains, Phase II (KMG-II): from individual species to whole genera.</title>
        <authorList>
            <person name="Goeker M."/>
        </authorList>
    </citation>
    <scope>NUCLEOTIDE SEQUENCE</scope>
    <source>
        <strain evidence="2">DSM 26652</strain>
    </source>
</reference>
<organism evidence="2 3">
    <name type="scientific">Promicromonospora thailandica</name>
    <dbReference type="NCBI Taxonomy" id="765201"/>
    <lineage>
        <taxon>Bacteria</taxon>
        <taxon>Bacillati</taxon>
        <taxon>Actinomycetota</taxon>
        <taxon>Actinomycetes</taxon>
        <taxon>Micrococcales</taxon>
        <taxon>Promicromonosporaceae</taxon>
        <taxon>Promicromonospora</taxon>
    </lineage>
</organism>
<dbReference type="AlphaFoldDB" id="A0A9X2G2X8"/>
<keyword evidence="1" id="KW-0472">Membrane</keyword>
<evidence type="ECO:0000313" key="3">
    <source>
        <dbReference type="Proteomes" id="UP001139493"/>
    </source>
</evidence>
<dbReference type="Proteomes" id="UP001139493">
    <property type="component" value="Unassembled WGS sequence"/>
</dbReference>
<protein>
    <submittedName>
        <fullName evidence="2">Uncharacterized protein</fullName>
    </submittedName>
</protein>
<feature type="transmembrane region" description="Helical" evidence="1">
    <location>
        <begin position="364"/>
        <end position="386"/>
    </location>
</feature>
<keyword evidence="1" id="KW-0812">Transmembrane</keyword>
<keyword evidence="1" id="KW-1133">Transmembrane helix</keyword>
<evidence type="ECO:0000256" key="1">
    <source>
        <dbReference type="SAM" id="Phobius"/>
    </source>
</evidence>
<feature type="transmembrane region" description="Helical" evidence="1">
    <location>
        <begin position="235"/>
        <end position="255"/>
    </location>
</feature>
<keyword evidence="3" id="KW-1185">Reference proteome</keyword>
<feature type="transmembrane region" description="Helical" evidence="1">
    <location>
        <begin position="156"/>
        <end position="177"/>
    </location>
</feature>
<gene>
    <name evidence="2" type="ORF">APR03_001708</name>
</gene>
<evidence type="ECO:0000313" key="2">
    <source>
        <dbReference type="EMBL" id="MCP2264372.1"/>
    </source>
</evidence>
<proteinExistence type="predicted"/>
<accession>A0A9X2G2X8</accession>